<dbReference type="Proteomes" id="UP000002072">
    <property type="component" value="Chromosome"/>
</dbReference>
<sequence length="298" mass="34182">MRKRILLILLLFISVISLADSNVASDYSDTVSYDWDSFAQMLSLYMEKGLKSIEKLSIYLLSTFFVIQFVFDAYKAYATFNLIEFSKTFIRKLLTFSVYLFAIKKIIDGTVFRVVEEISYKLLEKLTGQVGVQKISNIWEIKEKITLNLWEAIAKLWGVWSILPGEFAQDFIFTLVLLVVILFLNIAFFMMMLNLFKALISFKLVLGLSAILLPFGVMEETKEYYNIGKILSLALNFSIKLISINFIATVIMNSLNNNDSILNFVANDITSVISQSFIIFLVLVGVMWHLTTKLEINF</sequence>
<feature type="transmembrane region" description="Helical" evidence="4">
    <location>
        <begin position="199"/>
        <end position="218"/>
    </location>
</feature>
<evidence type="ECO:0008006" key="8">
    <source>
        <dbReference type="Google" id="ProtNLM"/>
    </source>
</evidence>
<keyword evidence="7" id="KW-1185">Reference proteome</keyword>
<dbReference type="Pfam" id="PF04610">
    <property type="entry name" value="TrbL"/>
    <property type="match status" value="1"/>
</dbReference>
<dbReference type="GO" id="GO:0030255">
    <property type="term" value="P:protein secretion by the type IV secretion system"/>
    <property type="evidence" value="ECO:0007669"/>
    <property type="project" value="InterPro"/>
</dbReference>
<organism evidence="6 7">
    <name type="scientific">Streptobacillus moniliformis (strain ATCC 14647 / DSM 12112 / NCTC 10651 / 9901)</name>
    <dbReference type="NCBI Taxonomy" id="519441"/>
    <lineage>
        <taxon>Bacteria</taxon>
        <taxon>Fusobacteriati</taxon>
        <taxon>Fusobacteriota</taxon>
        <taxon>Fusobacteriia</taxon>
        <taxon>Fusobacteriales</taxon>
        <taxon>Leptotrichiaceae</taxon>
        <taxon>Streptobacillus</taxon>
    </lineage>
</organism>
<name>D1AYH0_STRM9</name>
<dbReference type="eggNOG" id="COG3846">
    <property type="taxonomic scope" value="Bacteria"/>
</dbReference>
<dbReference type="STRING" id="519441.Smon_0879"/>
<dbReference type="HOGENOM" id="CLU_836570_0_0_0"/>
<evidence type="ECO:0000313" key="7">
    <source>
        <dbReference type="Proteomes" id="UP000002072"/>
    </source>
</evidence>
<dbReference type="InterPro" id="IPR007688">
    <property type="entry name" value="Conjugal_tfr_TrbL/VirB6"/>
</dbReference>
<evidence type="ECO:0000256" key="4">
    <source>
        <dbReference type="SAM" id="Phobius"/>
    </source>
</evidence>
<proteinExistence type="predicted"/>
<keyword evidence="2 4" id="KW-1133">Transmembrane helix</keyword>
<evidence type="ECO:0000256" key="3">
    <source>
        <dbReference type="ARBA" id="ARBA00023136"/>
    </source>
</evidence>
<gene>
    <name evidence="6" type="ordered locus">Smon_0879</name>
</gene>
<evidence type="ECO:0000256" key="2">
    <source>
        <dbReference type="ARBA" id="ARBA00022989"/>
    </source>
</evidence>
<feature type="transmembrane region" description="Helical" evidence="4">
    <location>
        <begin position="171"/>
        <end position="193"/>
    </location>
</feature>
<reference evidence="6 7" key="1">
    <citation type="journal article" date="2009" name="Stand. Genomic Sci.">
        <title>Complete genome sequence of Streptobacillus moniliformis type strain (9901T).</title>
        <authorList>
            <person name="Nolan M."/>
            <person name="Gronow S."/>
            <person name="Lapidus A."/>
            <person name="Ivanova N."/>
            <person name="Copeland A."/>
            <person name="Lucas S."/>
            <person name="Del Rio T.G."/>
            <person name="Chen F."/>
            <person name="Tice H."/>
            <person name="Pitluck S."/>
            <person name="Cheng J.F."/>
            <person name="Sims D."/>
            <person name="Meincke L."/>
            <person name="Bruce D."/>
            <person name="Goodwin L."/>
            <person name="Brettin T."/>
            <person name="Han C."/>
            <person name="Detter J.C."/>
            <person name="Ovchinikova G."/>
            <person name="Pati A."/>
            <person name="Mavromatis K."/>
            <person name="Mikhailova N."/>
            <person name="Chen A."/>
            <person name="Palaniappan K."/>
            <person name="Land M."/>
            <person name="Hauser L."/>
            <person name="Chang Y.J."/>
            <person name="Jeffries C.D."/>
            <person name="Rohde M."/>
            <person name="Sproer C."/>
            <person name="Goker M."/>
            <person name="Bristow J."/>
            <person name="Eisen J.A."/>
            <person name="Markowitz V."/>
            <person name="Hugenholtz P."/>
            <person name="Kyrpides N.C."/>
            <person name="Klenk H.P."/>
            <person name="Chain P."/>
        </authorList>
    </citation>
    <scope>NUCLEOTIDE SEQUENCE [LARGE SCALE GENOMIC DNA]</scope>
    <source>
        <strain evidence="7">ATCC 14647 / DSM 12112 / NCTC 10651 / 9901</strain>
    </source>
</reference>
<feature type="chain" id="PRO_5003021166" description="TrbL/VirB6 plasmid conjugal transfer protein" evidence="5">
    <location>
        <begin position="20"/>
        <end position="298"/>
    </location>
</feature>
<feature type="transmembrane region" description="Helical" evidence="4">
    <location>
        <begin position="272"/>
        <end position="290"/>
    </location>
</feature>
<feature type="transmembrane region" description="Helical" evidence="4">
    <location>
        <begin position="56"/>
        <end position="74"/>
    </location>
</feature>
<feature type="transmembrane region" description="Helical" evidence="4">
    <location>
        <begin position="230"/>
        <end position="252"/>
    </location>
</feature>
<dbReference type="EMBL" id="CP001779">
    <property type="protein sequence ID" value="ACZ01346.1"/>
    <property type="molecule type" value="Genomic_DNA"/>
</dbReference>
<keyword evidence="1 4" id="KW-0812">Transmembrane</keyword>
<evidence type="ECO:0000256" key="1">
    <source>
        <dbReference type="ARBA" id="ARBA00022692"/>
    </source>
</evidence>
<protein>
    <recommendedName>
        <fullName evidence="8">TrbL/VirB6 plasmid conjugal transfer protein</fullName>
    </recommendedName>
</protein>
<dbReference type="KEGG" id="smf:Smon_0879"/>
<evidence type="ECO:0000313" key="6">
    <source>
        <dbReference type="EMBL" id="ACZ01346.1"/>
    </source>
</evidence>
<dbReference type="RefSeq" id="WP_012858895.1">
    <property type="nucleotide sequence ID" value="NC_013515.1"/>
</dbReference>
<keyword evidence="3 4" id="KW-0472">Membrane</keyword>
<dbReference type="AlphaFoldDB" id="D1AYH0"/>
<keyword evidence="5" id="KW-0732">Signal</keyword>
<dbReference type="OrthoDB" id="82003at2"/>
<accession>D1AYH0</accession>
<feature type="signal peptide" evidence="5">
    <location>
        <begin position="1"/>
        <end position="19"/>
    </location>
</feature>
<evidence type="ECO:0000256" key="5">
    <source>
        <dbReference type="SAM" id="SignalP"/>
    </source>
</evidence>
<dbReference type="GeneID" id="29673333"/>